<name>A0AAW1K723_POPJA</name>
<reference evidence="4" key="1">
    <citation type="submission" date="2023-05" db="EMBL/GenBank/DDBJ databases">
        <authorList>
            <person name="Nardi F."/>
            <person name="Carapelli A."/>
            <person name="Cucini C."/>
        </authorList>
    </citation>
    <scope>NUCLEOTIDE SEQUENCE</scope>
    <source>
        <strain evidence="4">DMR45628</strain>
        <tissue evidence="4">Testes</tissue>
    </source>
</reference>
<feature type="region of interest" description="Disordered" evidence="2">
    <location>
        <begin position="197"/>
        <end position="238"/>
    </location>
</feature>
<feature type="compositionally biased region" description="Polar residues" evidence="2">
    <location>
        <begin position="205"/>
        <end position="232"/>
    </location>
</feature>
<feature type="region of interest" description="Disordered" evidence="2">
    <location>
        <begin position="283"/>
        <end position="372"/>
    </location>
</feature>
<evidence type="ECO:0000256" key="3">
    <source>
        <dbReference type="SAM" id="Phobius"/>
    </source>
</evidence>
<evidence type="ECO:0008006" key="6">
    <source>
        <dbReference type="Google" id="ProtNLM"/>
    </source>
</evidence>
<dbReference type="InterPro" id="IPR042336">
    <property type="entry name" value="GOLIM4"/>
</dbReference>
<reference evidence="4 5" key="2">
    <citation type="journal article" date="2024" name="BMC Genomics">
        <title>De novo assembly and annotation of Popillia japonica's genome with initial clues to its potential as an invasive pest.</title>
        <authorList>
            <person name="Cucini C."/>
            <person name="Boschi S."/>
            <person name="Funari R."/>
            <person name="Cardaioli E."/>
            <person name="Iannotti N."/>
            <person name="Marturano G."/>
            <person name="Paoli F."/>
            <person name="Bruttini M."/>
            <person name="Carapelli A."/>
            <person name="Frati F."/>
            <person name="Nardi F."/>
        </authorList>
    </citation>
    <scope>NUCLEOTIDE SEQUENCE [LARGE SCALE GENOMIC DNA]</scope>
    <source>
        <strain evidence="4">DMR45628</strain>
    </source>
</reference>
<dbReference type="PANTHER" id="PTHR22909:SF24">
    <property type="entry name" value="GOLGI INTEGRAL MEMBRANE PROTEIN 4-RELATED"/>
    <property type="match status" value="1"/>
</dbReference>
<sequence length="489" mass="55252">MTTSRIVRGTKGRIFVYVCAILIITGVIAYYNNIRTELDNVQKSKDQCHQQQENLSTQLQVISDYKQRLEKSLKTEKTEHQQAKAELESRVNEEKLKHQKATEEATLKFNSLQQHYNLLEQHYNLLQTAHEDTTRECSRKQNEQLSIINNLQSKLKEVQGQLQQCEREKENSLEHLKSQIEQLRTEKVNLENQVREISKRDDAQKQSPQISVKQQNAENQETLQAPNISDTGGSAKPSYAKQISVKDGEYKISANNVADLPPNNAEDEQNHAKRENAIRDTLAQVVLPPPHKTHKTQSSTPNSRTTAPLKVPTLTPETPQNKTSQKTNISNNPDPIPSPSKKLPKGENKTSQKTNISNNPDPIPSPSKKLPKGVVAVQNVPVEDNDVDANLVNNRYRNVADDANDKDKSAGGDRIVMDAQDKENGANEIFDVGGFNDDPNLVGKQDEQKNRIDVDYDHFQQNDPNIDENEDDDTDYGNHNILKEVAIRN</sequence>
<protein>
    <recommendedName>
        <fullName evidence="6">Golgi integral membrane protein 4</fullName>
    </recommendedName>
</protein>
<dbReference type="Proteomes" id="UP001458880">
    <property type="component" value="Unassembled WGS sequence"/>
</dbReference>
<evidence type="ECO:0000313" key="5">
    <source>
        <dbReference type="Proteomes" id="UP001458880"/>
    </source>
</evidence>
<feature type="coiled-coil region" evidence="1">
    <location>
        <begin position="66"/>
        <end position="104"/>
    </location>
</feature>
<dbReference type="GO" id="GO:0000139">
    <property type="term" value="C:Golgi membrane"/>
    <property type="evidence" value="ECO:0007669"/>
    <property type="project" value="InterPro"/>
</dbReference>
<gene>
    <name evidence="4" type="ORF">QE152_g24614</name>
</gene>
<dbReference type="EMBL" id="JASPKY010000254">
    <property type="protein sequence ID" value="KAK9712970.1"/>
    <property type="molecule type" value="Genomic_DNA"/>
</dbReference>
<evidence type="ECO:0000313" key="4">
    <source>
        <dbReference type="EMBL" id="KAK9712970.1"/>
    </source>
</evidence>
<accession>A0AAW1K723</accession>
<keyword evidence="3" id="KW-1133">Transmembrane helix</keyword>
<feature type="transmembrane region" description="Helical" evidence="3">
    <location>
        <begin position="12"/>
        <end position="31"/>
    </location>
</feature>
<evidence type="ECO:0000256" key="2">
    <source>
        <dbReference type="SAM" id="MobiDB-lite"/>
    </source>
</evidence>
<dbReference type="EMBL" id="JASPKY010000254">
    <property type="protein sequence ID" value="KAK9712971.1"/>
    <property type="molecule type" value="Genomic_DNA"/>
</dbReference>
<organism evidence="4 5">
    <name type="scientific">Popillia japonica</name>
    <name type="common">Japanese beetle</name>
    <dbReference type="NCBI Taxonomy" id="7064"/>
    <lineage>
        <taxon>Eukaryota</taxon>
        <taxon>Metazoa</taxon>
        <taxon>Ecdysozoa</taxon>
        <taxon>Arthropoda</taxon>
        <taxon>Hexapoda</taxon>
        <taxon>Insecta</taxon>
        <taxon>Pterygota</taxon>
        <taxon>Neoptera</taxon>
        <taxon>Endopterygota</taxon>
        <taxon>Coleoptera</taxon>
        <taxon>Polyphaga</taxon>
        <taxon>Scarabaeiformia</taxon>
        <taxon>Scarabaeidae</taxon>
        <taxon>Rutelinae</taxon>
        <taxon>Popillia</taxon>
    </lineage>
</organism>
<dbReference type="AlphaFoldDB" id="A0AAW1K723"/>
<keyword evidence="1" id="KW-0175">Coiled coil</keyword>
<evidence type="ECO:0000256" key="1">
    <source>
        <dbReference type="SAM" id="Coils"/>
    </source>
</evidence>
<comment type="caution">
    <text evidence="4">The sequence shown here is derived from an EMBL/GenBank/DDBJ whole genome shotgun (WGS) entry which is preliminary data.</text>
</comment>
<feature type="compositionally biased region" description="Polar residues" evidence="2">
    <location>
        <begin position="315"/>
        <end position="327"/>
    </location>
</feature>
<dbReference type="PANTHER" id="PTHR22909">
    <property type="entry name" value="GOLGI INTEGRAL MEMBRANE PROTEIN 4"/>
    <property type="match status" value="1"/>
</dbReference>
<proteinExistence type="predicted"/>
<keyword evidence="3" id="KW-0472">Membrane</keyword>
<keyword evidence="5" id="KW-1185">Reference proteome</keyword>
<feature type="compositionally biased region" description="Polar residues" evidence="2">
    <location>
        <begin position="296"/>
        <end position="306"/>
    </location>
</feature>
<keyword evidence="3" id="KW-0812">Transmembrane</keyword>